<dbReference type="AlphaFoldDB" id="A0A370FCV2"/>
<keyword evidence="3" id="KW-1185">Reference proteome</keyword>
<protein>
    <submittedName>
        <fullName evidence="2">Uncharacterized protein</fullName>
    </submittedName>
</protein>
<organism evidence="2 3">
    <name type="scientific">Pseudacidovorax intermedius</name>
    <dbReference type="NCBI Taxonomy" id="433924"/>
    <lineage>
        <taxon>Bacteria</taxon>
        <taxon>Pseudomonadati</taxon>
        <taxon>Pseudomonadota</taxon>
        <taxon>Betaproteobacteria</taxon>
        <taxon>Burkholderiales</taxon>
        <taxon>Comamonadaceae</taxon>
        <taxon>Pseudacidovorax</taxon>
    </lineage>
</organism>
<comment type="caution">
    <text evidence="2">The sequence shown here is derived from an EMBL/GenBank/DDBJ whole genome shotgun (WGS) entry which is preliminary data.</text>
</comment>
<gene>
    <name evidence="2" type="ORF">DFR41_106263</name>
</gene>
<name>A0A370FCV2_9BURK</name>
<dbReference type="Gene3D" id="3.40.50.450">
    <property type="match status" value="1"/>
</dbReference>
<dbReference type="Proteomes" id="UP000255265">
    <property type="component" value="Unassembled WGS sequence"/>
</dbReference>
<dbReference type="InterPro" id="IPR013320">
    <property type="entry name" value="ConA-like_dom_sf"/>
</dbReference>
<dbReference type="SUPFAM" id="SSF49899">
    <property type="entry name" value="Concanavalin A-like lectins/glucanases"/>
    <property type="match status" value="1"/>
</dbReference>
<reference evidence="2 3" key="1">
    <citation type="submission" date="2018-07" db="EMBL/GenBank/DDBJ databases">
        <title>Genomic Encyclopedia of Type Strains, Phase IV (KMG-IV): sequencing the most valuable type-strain genomes for metagenomic binning, comparative biology and taxonomic classification.</title>
        <authorList>
            <person name="Goeker M."/>
        </authorList>
    </citation>
    <scope>NUCLEOTIDE SEQUENCE [LARGE SCALE GENOMIC DNA]</scope>
    <source>
        <strain evidence="2 3">DSM 21352</strain>
    </source>
</reference>
<sequence>MHMSQSRQPKSWVSIFGNAQIDHDLITLQPGTSPELTPDAAPQPPQPPHALLKCDVEFEQGSIECEVFPTESDSRCQFVLTAGNSDLFVGMNVLGAPYGFAAFRNNQWEPLGGAGQGSKIEANKWHKLKLSVNGSNLALHINGVEVARASHRLTKGQIGIWLQGAGPTAVRNLKIYSAEPVCFVVMQFSAEFNELYSEVIRPTCEAYGYKVVRADDYYSTGLIIEDITRSIRESSVVLADVTPNNPNVFYEVGFAHGIGKPTILLSDRKREKLPFDISGFRTLFYDNTIGGKSAVQDRLRKHLESIAAPN</sequence>
<feature type="region of interest" description="Disordered" evidence="1">
    <location>
        <begin position="28"/>
        <end position="49"/>
    </location>
</feature>
<evidence type="ECO:0000256" key="1">
    <source>
        <dbReference type="SAM" id="MobiDB-lite"/>
    </source>
</evidence>
<evidence type="ECO:0000313" key="2">
    <source>
        <dbReference type="EMBL" id="RDI23556.1"/>
    </source>
</evidence>
<dbReference type="EMBL" id="QQAV01000006">
    <property type="protein sequence ID" value="RDI23556.1"/>
    <property type="molecule type" value="Genomic_DNA"/>
</dbReference>
<accession>A0A370FCV2</accession>
<dbReference type="SUPFAM" id="SSF52309">
    <property type="entry name" value="N-(deoxy)ribosyltransferase-like"/>
    <property type="match status" value="1"/>
</dbReference>
<dbReference type="Gene3D" id="2.60.120.560">
    <property type="entry name" value="Exo-inulinase, domain 1"/>
    <property type="match status" value="1"/>
</dbReference>
<proteinExistence type="predicted"/>
<evidence type="ECO:0000313" key="3">
    <source>
        <dbReference type="Proteomes" id="UP000255265"/>
    </source>
</evidence>